<comment type="cofactor">
    <cofactor evidence="1">
        <name>Zn(2+)</name>
        <dbReference type="ChEBI" id="CHEBI:29105"/>
    </cofactor>
</comment>
<reference evidence="6" key="1">
    <citation type="submission" date="2021-02" db="EMBL/GenBank/DDBJ databases">
        <authorList>
            <person name="Nowell W R."/>
        </authorList>
    </citation>
    <scope>NUCLEOTIDE SEQUENCE</scope>
</reference>
<evidence type="ECO:0000313" key="7">
    <source>
        <dbReference type="EMBL" id="CAF3572832.1"/>
    </source>
</evidence>
<evidence type="ECO:0000313" key="8">
    <source>
        <dbReference type="Proteomes" id="UP000663829"/>
    </source>
</evidence>
<feature type="compositionally biased region" description="Low complexity" evidence="4">
    <location>
        <begin position="885"/>
        <end position="911"/>
    </location>
</feature>
<dbReference type="InterPro" id="IPR050821">
    <property type="entry name" value="Cytosolic_carboxypeptidase"/>
</dbReference>
<accession>A0A813RSL9</accession>
<dbReference type="InterPro" id="IPR000834">
    <property type="entry name" value="Peptidase_M14"/>
</dbReference>
<dbReference type="GO" id="GO:0006508">
    <property type="term" value="P:proteolysis"/>
    <property type="evidence" value="ECO:0007669"/>
    <property type="project" value="InterPro"/>
</dbReference>
<dbReference type="GO" id="GO:0004181">
    <property type="term" value="F:metallocarboxypeptidase activity"/>
    <property type="evidence" value="ECO:0007669"/>
    <property type="project" value="InterPro"/>
</dbReference>
<dbReference type="PANTHER" id="PTHR12756">
    <property type="entry name" value="CYTOSOLIC CARBOXYPEPTIDASE"/>
    <property type="match status" value="1"/>
</dbReference>
<evidence type="ECO:0000256" key="2">
    <source>
        <dbReference type="ARBA" id="ARBA00005988"/>
    </source>
</evidence>
<dbReference type="Pfam" id="PF00246">
    <property type="entry name" value="Peptidase_M14"/>
    <property type="match status" value="1"/>
</dbReference>
<evidence type="ECO:0000256" key="3">
    <source>
        <dbReference type="PROSITE-ProRule" id="PRU01379"/>
    </source>
</evidence>
<evidence type="ECO:0000259" key="5">
    <source>
        <dbReference type="PROSITE" id="PS52035"/>
    </source>
</evidence>
<proteinExistence type="inferred from homology"/>
<dbReference type="AlphaFoldDB" id="A0A813RSL9"/>
<keyword evidence="8" id="KW-1185">Reference proteome</keyword>
<organism evidence="6 8">
    <name type="scientific">Didymodactylos carnosus</name>
    <dbReference type="NCBI Taxonomy" id="1234261"/>
    <lineage>
        <taxon>Eukaryota</taxon>
        <taxon>Metazoa</taxon>
        <taxon>Spiralia</taxon>
        <taxon>Gnathifera</taxon>
        <taxon>Rotifera</taxon>
        <taxon>Eurotatoria</taxon>
        <taxon>Bdelloidea</taxon>
        <taxon>Philodinida</taxon>
        <taxon>Philodinidae</taxon>
        <taxon>Didymodactylos</taxon>
    </lineage>
</organism>
<dbReference type="PANTHER" id="PTHR12756:SF12">
    <property type="entry name" value="CYTOSOLIC CARBOXYPEPTIDASE-LIKE PROTEIN 5"/>
    <property type="match status" value="1"/>
</dbReference>
<dbReference type="Gene3D" id="3.40.630.10">
    <property type="entry name" value="Zn peptidases"/>
    <property type="match status" value="2"/>
</dbReference>
<dbReference type="GO" id="GO:0008270">
    <property type="term" value="F:zinc ion binding"/>
    <property type="evidence" value="ECO:0007669"/>
    <property type="project" value="InterPro"/>
</dbReference>
<dbReference type="PROSITE" id="PS52035">
    <property type="entry name" value="PEPTIDASE_M14"/>
    <property type="match status" value="1"/>
</dbReference>
<dbReference type="Proteomes" id="UP000681722">
    <property type="component" value="Unassembled WGS sequence"/>
</dbReference>
<comment type="similarity">
    <text evidence="2 3">Belongs to the peptidase M14 family.</text>
</comment>
<dbReference type="SUPFAM" id="SSF53187">
    <property type="entry name" value="Zn-dependent exopeptidases"/>
    <property type="match status" value="2"/>
</dbReference>
<dbReference type="OrthoDB" id="10253041at2759"/>
<evidence type="ECO:0000256" key="1">
    <source>
        <dbReference type="ARBA" id="ARBA00001947"/>
    </source>
</evidence>
<feature type="domain" description="Peptidase M14" evidence="5">
    <location>
        <begin position="160"/>
        <end position="505"/>
    </location>
</feature>
<evidence type="ECO:0000256" key="4">
    <source>
        <dbReference type="SAM" id="MobiDB-lite"/>
    </source>
</evidence>
<feature type="region of interest" description="Disordered" evidence="4">
    <location>
        <begin position="848"/>
        <end position="918"/>
    </location>
</feature>
<comment type="caution">
    <text evidence="3">Lacks conserved residue(s) required for the propagation of feature annotation.</text>
</comment>
<gene>
    <name evidence="6" type="ORF">GPM918_LOCUS2883</name>
    <name evidence="7" type="ORF">SRO942_LOCUS2883</name>
</gene>
<feature type="compositionally biased region" description="Polar residues" evidence="4">
    <location>
        <begin position="865"/>
        <end position="874"/>
    </location>
</feature>
<dbReference type="EMBL" id="CAJNOQ010000333">
    <property type="protein sequence ID" value="CAF0788744.1"/>
    <property type="molecule type" value="Genomic_DNA"/>
</dbReference>
<evidence type="ECO:0000313" key="6">
    <source>
        <dbReference type="EMBL" id="CAF0788744.1"/>
    </source>
</evidence>
<sequence>MGINEDVQLFSDFDSGNMARYERVQIQTTTSDFLTDNIQTNGDNGQKLAETTTINTHTLPKYDLEFNLWTRRDCENSLKVNSNRSWFYFGIKGGHGKCIRFNVMNLNRQARLFEMVPGHEKWSRLYTRPIWETQNDDFKMSFIHRIVDMKTSVTYFAFCFPYSYEETQELLDMYDTQYGSTLVDKYLHPTNPKSTTANSDIYYHRETLCYSIDGNKIDLLTITSYKGIQHEREHHFDKKLFPQIHQRLRPHQFKNKRIFFLSSRVHPGETPASFVFLGFLEFILKQDDLRAKLLRDLYIFKLIPILNPDGVKRGHYRTDQLGQNLNRMYLGMCSNPDFDKHPSIYASKSLLIYHHINNQIEHNNSNSASKLTVYDVFQNVMPHEEMKRRKEEVIITMMTAQLSTPSMNRQISIESIGSIPEVSEKPTSPVVRTPQQRYTKLKSSVTDGIEYLQTATTAMGYEQTNEWKTLGQPLIATNRSKSKTSHFRKEIIYNHDVLDTTTSTASDIMARSPRKNSDRVTHDMPFFLQKKQELEIMNQIDSTDIDAQNFFLDRRETHIHIKENTDEVNKSAPYSFHFTNENLEFHQDMYRNLTVEDEECYHIGNEGSDDEDEYLTASEQKHDSVPTTTVIEAKSPHLSNVDLLKISPYESGIRYYIDLHGHASKKGCFVYGNYLQDDDMHTDNLLFAKLISLNSPHFDYDNCNFTIKNMYMRDKREGLSKEGSGRVALYKHLGMHLSTQMYDQILLNRCHLFLGILHSYTLECSYAVGKTCQSLPAAENEHFGGRVSPAYPYSLPQKLTQEHYKDVGKACALAALDILPGQNPFTRVTQSTFRTLQALKDYLKHQVRIQRNRTNRTSVAPPPTNSNVTNSKGKQQLHYASKIHNYNNKPTNLNNNTQSTTPTSPSLPSQTMCAPSSTSMTKAANRFISSNLKFRSNSRRNINNKQNYPAQIESNPSDTFPQSLSRLEISSRTPSSLKLVHSSSARLREQQLNQMKFNQTIPISIIDPVLISRHNLLRFAANKLPMPKKIQREEFNLSSLPVSPLDIHYCHTRMGQSAPQNLIKRTLAHTLKQQPQEHHQLPLPTDHLVPMKATFLTYKQDNIQNSPRALFE</sequence>
<name>A0A813RSL9_9BILA</name>
<protein>
    <recommendedName>
        <fullName evidence="5">Peptidase M14 domain-containing protein</fullName>
    </recommendedName>
</protein>
<dbReference type="EMBL" id="CAJOBC010000333">
    <property type="protein sequence ID" value="CAF3572832.1"/>
    <property type="molecule type" value="Genomic_DNA"/>
</dbReference>
<dbReference type="Gene3D" id="2.60.40.3120">
    <property type="match status" value="1"/>
</dbReference>
<dbReference type="Proteomes" id="UP000663829">
    <property type="component" value="Unassembled WGS sequence"/>
</dbReference>
<comment type="caution">
    <text evidence="6">The sequence shown here is derived from an EMBL/GenBank/DDBJ whole genome shotgun (WGS) entry which is preliminary data.</text>
</comment>